<dbReference type="GO" id="GO:0030388">
    <property type="term" value="P:fructose 1,6-bisphosphate metabolic process"/>
    <property type="evidence" value="ECO:0007669"/>
    <property type="project" value="TreeGrafter"/>
</dbReference>
<keyword evidence="6" id="KW-0808">Transferase</keyword>
<dbReference type="GO" id="GO:0006002">
    <property type="term" value="P:fructose 6-phosphate metabolic process"/>
    <property type="evidence" value="ECO:0007669"/>
    <property type="project" value="InterPro"/>
</dbReference>
<evidence type="ECO:0000256" key="14">
    <source>
        <dbReference type="SAM" id="MobiDB-lite"/>
    </source>
</evidence>
<comment type="catalytic activity">
    <reaction evidence="13">
        <text>beta-D-fructose 6-phosphate + ATP = beta-D-fructose 1,6-bisphosphate + ADP + H(+)</text>
        <dbReference type="Rhea" id="RHEA:16109"/>
        <dbReference type="ChEBI" id="CHEBI:15378"/>
        <dbReference type="ChEBI" id="CHEBI:30616"/>
        <dbReference type="ChEBI" id="CHEBI:32966"/>
        <dbReference type="ChEBI" id="CHEBI:57634"/>
        <dbReference type="ChEBI" id="CHEBI:456216"/>
        <dbReference type="EC" id="2.7.1.11"/>
    </reaction>
</comment>
<comment type="cofactor">
    <cofactor evidence="1">
        <name>Mg(2+)</name>
        <dbReference type="ChEBI" id="CHEBI:18420"/>
    </cofactor>
</comment>
<comment type="subcellular location">
    <subcellularLocation>
        <location evidence="2">Cytoplasm</location>
    </subcellularLocation>
</comment>
<organism evidence="16 17">
    <name type="scientific">Dimargaris cristalligena</name>
    <dbReference type="NCBI Taxonomy" id="215637"/>
    <lineage>
        <taxon>Eukaryota</taxon>
        <taxon>Fungi</taxon>
        <taxon>Fungi incertae sedis</taxon>
        <taxon>Zoopagomycota</taxon>
        <taxon>Kickxellomycotina</taxon>
        <taxon>Dimargaritomycetes</taxon>
        <taxon>Dimargaritales</taxon>
        <taxon>Dimargaritaceae</taxon>
        <taxon>Dimargaris</taxon>
    </lineage>
</organism>
<dbReference type="InterPro" id="IPR000023">
    <property type="entry name" value="Phosphofructokinase_dom"/>
</dbReference>
<keyword evidence="17" id="KW-1185">Reference proteome</keyword>
<keyword evidence="9" id="KW-0418">Kinase</keyword>
<evidence type="ECO:0000256" key="3">
    <source>
        <dbReference type="ARBA" id="ARBA00004679"/>
    </source>
</evidence>
<sequence>MSEYQGVAAFSHVQLQTDSEQHFQEAIEFYTALGFSTVKHALAHTSSIALKESAWLHLFPRGSESDDSTLTIRLSLLDKDGPLLSPAAEQSEDTKRVAPSQICLVATNIEQLEEYLHSAGRPVQRWNVTPGQALASGEADMPSVVNSDQHGSWVELTTRDPLGTHLTFTDKRGPFSIQLNLPPKLGAQQSRASSQRSFTDPLANSFANARTTLPSESDNQPPRKIGVLTSGGDAPGMNPAVRSVVRVAIARGCVPYAIYDGK</sequence>
<evidence type="ECO:0000256" key="8">
    <source>
        <dbReference type="ARBA" id="ARBA00022741"/>
    </source>
</evidence>
<dbReference type="SUPFAM" id="SSF53784">
    <property type="entry name" value="Phosphofructokinase"/>
    <property type="match status" value="1"/>
</dbReference>
<dbReference type="GO" id="GO:0042802">
    <property type="term" value="F:identical protein binding"/>
    <property type="evidence" value="ECO:0007669"/>
    <property type="project" value="TreeGrafter"/>
</dbReference>
<evidence type="ECO:0000259" key="15">
    <source>
        <dbReference type="Pfam" id="PF00365"/>
    </source>
</evidence>
<evidence type="ECO:0000256" key="4">
    <source>
        <dbReference type="ARBA" id="ARBA00012055"/>
    </source>
</evidence>
<dbReference type="STRING" id="215637.A0A4P9ZQV9"/>
<evidence type="ECO:0000313" key="17">
    <source>
        <dbReference type="Proteomes" id="UP000268162"/>
    </source>
</evidence>
<dbReference type="UniPathway" id="UPA00109">
    <property type="reaction ID" value="UER00182"/>
</dbReference>
<accession>A0A4P9ZQV9</accession>
<evidence type="ECO:0000256" key="11">
    <source>
        <dbReference type="ARBA" id="ARBA00022842"/>
    </source>
</evidence>
<keyword evidence="8" id="KW-0547">Nucleotide-binding</keyword>
<evidence type="ECO:0000256" key="7">
    <source>
        <dbReference type="ARBA" id="ARBA00022723"/>
    </source>
</evidence>
<evidence type="ECO:0000313" key="16">
    <source>
        <dbReference type="EMBL" id="RKP35886.1"/>
    </source>
</evidence>
<gene>
    <name evidence="16" type="ORF">BJ085DRAFT_31060</name>
</gene>
<feature type="domain" description="Phosphofructokinase" evidence="15">
    <location>
        <begin position="224"/>
        <end position="261"/>
    </location>
</feature>
<keyword evidence="11" id="KW-0460">Magnesium</keyword>
<evidence type="ECO:0000256" key="10">
    <source>
        <dbReference type="ARBA" id="ARBA00022840"/>
    </source>
</evidence>
<evidence type="ECO:0000256" key="12">
    <source>
        <dbReference type="ARBA" id="ARBA00023152"/>
    </source>
</evidence>
<evidence type="ECO:0000256" key="2">
    <source>
        <dbReference type="ARBA" id="ARBA00004496"/>
    </source>
</evidence>
<keyword evidence="5" id="KW-0963">Cytoplasm</keyword>
<dbReference type="GO" id="GO:0005739">
    <property type="term" value="C:mitochondrion"/>
    <property type="evidence" value="ECO:0007669"/>
    <property type="project" value="TreeGrafter"/>
</dbReference>
<dbReference type="GO" id="GO:0005945">
    <property type="term" value="C:6-phosphofructokinase complex"/>
    <property type="evidence" value="ECO:0007669"/>
    <property type="project" value="TreeGrafter"/>
</dbReference>
<dbReference type="EC" id="2.7.1.11" evidence="4"/>
<comment type="pathway">
    <text evidence="3">Carbohydrate degradation; glycolysis; D-glyceraldehyde 3-phosphate and glycerone phosphate from D-glucose: step 3/4.</text>
</comment>
<feature type="region of interest" description="Disordered" evidence="14">
    <location>
        <begin position="210"/>
        <end position="235"/>
    </location>
</feature>
<evidence type="ECO:0000256" key="6">
    <source>
        <dbReference type="ARBA" id="ARBA00022679"/>
    </source>
</evidence>
<dbReference type="InterPro" id="IPR029068">
    <property type="entry name" value="Glyas_Bleomycin-R_OHBP_Dase"/>
</dbReference>
<dbReference type="InterPro" id="IPR022953">
    <property type="entry name" value="ATP_PFK"/>
</dbReference>
<evidence type="ECO:0000256" key="5">
    <source>
        <dbReference type="ARBA" id="ARBA00022490"/>
    </source>
</evidence>
<dbReference type="PANTHER" id="PTHR13697:SF4">
    <property type="entry name" value="ATP-DEPENDENT 6-PHOSPHOFRUCTOKINASE"/>
    <property type="match status" value="1"/>
</dbReference>
<dbReference type="Proteomes" id="UP000268162">
    <property type="component" value="Unassembled WGS sequence"/>
</dbReference>
<name>A0A4P9ZQV9_9FUNG</name>
<evidence type="ECO:0000256" key="13">
    <source>
        <dbReference type="ARBA" id="ARBA00048070"/>
    </source>
</evidence>
<evidence type="ECO:0000256" key="1">
    <source>
        <dbReference type="ARBA" id="ARBA00001946"/>
    </source>
</evidence>
<dbReference type="Gene3D" id="3.40.50.450">
    <property type="match status" value="1"/>
</dbReference>
<dbReference type="Gene3D" id="3.10.180.10">
    <property type="entry name" value="2,3-Dihydroxybiphenyl 1,2-Dioxygenase, domain 1"/>
    <property type="match status" value="1"/>
</dbReference>
<dbReference type="GO" id="GO:0070095">
    <property type="term" value="F:fructose-6-phosphate binding"/>
    <property type="evidence" value="ECO:0007669"/>
    <property type="project" value="TreeGrafter"/>
</dbReference>
<reference evidence="17" key="1">
    <citation type="journal article" date="2018" name="Nat. Microbiol.">
        <title>Leveraging single-cell genomics to expand the fungal tree of life.</title>
        <authorList>
            <person name="Ahrendt S.R."/>
            <person name="Quandt C.A."/>
            <person name="Ciobanu D."/>
            <person name="Clum A."/>
            <person name="Salamov A."/>
            <person name="Andreopoulos B."/>
            <person name="Cheng J.F."/>
            <person name="Woyke T."/>
            <person name="Pelin A."/>
            <person name="Henrissat B."/>
            <person name="Reynolds N.K."/>
            <person name="Benny G.L."/>
            <person name="Smith M.E."/>
            <person name="James T.Y."/>
            <person name="Grigoriev I.V."/>
        </authorList>
    </citation>
    <scope>NUCLEOTIDE SEQUENCE [LARGE SCALE GENOMIC DNA]</scope>
    <source>
        <strain evidence="17">RSA 468</strain>
    </source>
</reference>
<dbReference type="GO" id="GO:0048029">
    <property type="term" value="F:monosaccharide binding"/>
    <property type="evidence" value="ECO:0007669"/>
    <property type="project" value="TreeGrafter"/>
</dbReference>
<keyword evidence="12" id="KW-0324">Glycolysis</keyword>
<dbReference type="PANTHER" id="PTHR13697">
    <property type="entry name" value="PHOSPHOFRUCTOKINASE"/>
    <property type="match status" value="1"/>
</dbReference>
<dbReference type="GO" id="GO:0016208">
    <property type="term" value="F:AMP binding"/>
    <property type="evidence" value="ECO:0007669"/>
    <property type="project" value="TreeGrafter"/>
</dbReference>
<dbReference type="GO" id="GO:0046872">
    <property type="term" value="F:metal ion binding"/>
    <property type="evidence" value="ECO:0007669"/>
    <property type="project" value="UniProtKB-KW"/>
</dbReference>
<dbReference type="Pfam" id="PF00365">
    <property type="entry name" value="PFK"/>
    <property type="match status" value="1"/>
</dbReference>
<keyword evidence="7" id="KW-0479">Metal-binding</keyword>
<dbReference type="AlphaFoldDB" id="A0A4P9ZQV9"/>
<feature type="compositionally biased region" description="Polar residues" evidence="14">
    <location>
        <begin position="210"/>
        <end position="220"/>
    </location>
</feature>
<dbReference type="InterPro" id="IPR035966">
    <property type="entry name" value="PKF_sf"/>
</dbReference>
<keyword evidence="10" id="KW-0067">ATP-binding</keyword>
<dbReference type="SUPFAM" id="SSF54593">
    <property type="entry name" value="Glyoxalase/Bleomycin resistance protein/Dihydroxybiphenyl dioxygenase"/>
    <property type="match status" value="1"/>
</dbReference>
<evidence type="ECO:0000256" key="9">
    <source>
        <dbReference type="ARBA" id="ARBA00022777"/>
    </source>
</evidence>
<dbReference type="GO" id="GO:0061621">
    <property type="term" value="P:canonical glycolysis"/>
    <property type="evidence" value="ECO:0007669"/>
    <property type="project" value="TreeGrafter"/>
</dbReference>
<dbReference type="PRINTS" id="PR00476">
    <property type="entry name" value="PHFRCTKINASE"/>
</dbReference>
<dbReference type="GO" id="GO:0005524">
    <property type="term" value="F:ATP binding"/>
    <property type="evidence" value="ECO:0007669"/>
    <property type="project" value="UniProtKB-KW"/>
</dbReference>
<dbReference type="GO" id="GO:0003872">
    <property type="term" value="F:6-phosphofructokinase activity"/>
    <property type="evidence" value="ECO:0007669"/>
    <property type="project" value="UniProtKB-EC"/>
</dbReference>
<protein>
    <recommendedName>
        <fullName evidence="4">6-phosphofructokinase</fullName>
        <ecNumber evidence="4">2.7.1.11</ecNumber>
    </recommendedName>
</protein>
<dbReference type="EMBL" id="ML002763">
    <property type="protein sequence ID" value="RKP35886.1"/>
    <property type="molecule type" value="Genomic_DNA"/>
</dbReference>
<proteinExistence type="predicted"/>